<keyword evidence="2" id="KW-1185">Reference proteome</keyword>
<protein>
    <submittedName>
        <fullName evidence="1">Uncharacterized protein</fullName>
    </submittedName>
</protein>
<evidence type="ECO:0000313" key="1">
    <source>
        <dbReference type="EMBL" id="TKR58260.1"/>
    </source>
</evidence>
<organism evidence="1 2">
    <name type="scientific">Steinernema carpocapsae</name>
    <name type="common">Entomopathogenic nematode</name>
    <dbReference type="NCBI Taxonomy" id="34508"/>
    <lineage>
        <taxon>Eukaryota</taxon>
        <taxon>Metazoa</taxon>
        <taxon>Ecdysozoa</taxon>
        <taxon>Nematoda</taxon>
        <taxon>Chromadorea</taxon>
        <taxon>Rhabditida</taxon>
        <taxon>Tylenchina</taxon>
        <taxon>Panagrolaimomorpha</taxon>
        <taxon>Strongyloidoidea</taxon>
        <taxon>Steinernematidae</taxon>
        <taxon>Steinernema</taxon>
    </lineage>
</organism>
<reference evidence="1 2" key="2">
    <citation type="journal article" date="2019" name="G3 (Bethesda)">
        <title>Hybrid Assembly of the Genome of the Entomopathogenic Nematode Steinernema carpocapsae Identifies the X-Chromosome.</title>
        <authorList>
            <person name="Serra L."/>
            <person name="Macchietto M."/>
            <person name="Macias-Munoz A."/>
            <person name="McGill C.J."/>
            <person name="Rodriguez I.M."/>
            <person name="Rodriguez B."/>
            <person name="Murad R."/>
            <person name="Mortazavi A."/>
        </authorList>
    </citation>
    <scope>NUCLEOTIDE SEQUENCE [LARGE SCALE GENOMIC DNA]</scope>
    <source>
        <strain evidence="1 2">ALL</strain>
    </source>
</reference>
<evidence type="ECO:0000313" key="2">
    <source>
        <dbReference type="Proteomes" id="UP000298663"/>
    </source>
</evidence>
<gene>
    <name evidence="1" type="ORF">L596_029729</name>
</gene>
<reference evidence="1 2" key="1">
    <citation type="journal article" date="2015" name="Genome Biol.">
        <title>Comparative genomics of Steinernema reveals deeply conserved gene regulatory networks.</title>
        <authorList>
            <person name="Dillman A.R."/>
            <person name="Macchietto M."/>
            <person name="Porter C.F."/>
            <person name="Rogers A."/>
            <person name="Williams B."/>
            <person name="Antoshechkin I."/>
            <person name="Lee M.M."/>
            <person name="Goodwin Z."/>
            <person name="Lu X."/>
            <person name="Lewis E.E."/>
            <person name="Goodrich-Blair H."/>
            <person name="Stock S.P."/>
            <person name="Adams B.J."/>
            <person name="Sternberg P.W."/>
            <person name="Mortazavi A."/>
        </authorList>
    </citation>
    <scope>NUCLEOTIDE SEQUENCE [LARGE SCALE GENOMIC DNA]</scope>
    <source>
        <strain evidence="1 2">ALL</strain>
    </source>
</reference>
<dbReference type="AlphaFoldDB" id="A0A4U5LQM8"/>
<name>A0A4U5LQM8_STECR</name>
<dbReference type="Proteomes" id="UP000298663">
    <property type="component" value="Unassembled WGS sequence"/>
</dbReference>
<sequence length="75" mass="8515">MLHVLAHIVHKDKTHKNFYGGPPHGGLRVRVSSASNLLSAQTALCYYKGDRRLRDRFERSCLSFLASSCLLKLWS</sequence>
<dbReference type="EMBL" id="AZBU02000013">
    <property type="protein sequence ID" value="TKR58260.1"/>
    <property type="molecule type" value="Genomic_DNA"/>
</dbReference>
<comment type="caution">
    <text evidence="1">The sequence shown here is derived from an EMBL/GenBank/DDBJ whole genome shotgun (WGS) entry which is preliminary data.</text>
</comment>
<accession>A0A4U5LQM8</accession>
<proteinExistence type="predicted"/>